<evidence type="ECO:0000313" key="3">
    <source>
        <dbReference type="Proteomes" id="UP000782519"/>
    </source>
</evidence>
<dbReference type="InterPro" id="IPR029060">
    <property type="entry name" value="PIN-like_dom_sf"/>
</dbReference>
<dbReference type="Pfam" id="PF01850">
    <property type="entry name" value="PIN"/>
    <property type="match status" value="1"/>
</dbReference>
<evidence type="ECO:0000259" key="1">
    <source>
        <dbReference type="Pfam" id="PF01850"/>
    </source>
</evidence>
<protein>
    <submittedName>
        <fullName evidence="2">Type II toxin-antitoxin system VapC family toxin</fullName>
    </submittedName>
</protein>
<feature type="domain" description="PIN" evidence="1">
    <location>
        <begin position="9"/>
        <end position="121"/>
    </location>
</feature>
<dbReference type="AlphaFoldDB" id="A0A933RZR9"/>
<dbReference type="CDD" id="cd18682">
    <property type="entry name" value="PIN_VapC-like"/>
    <property type="match status" value="1"/>
</dbReference>
<comment type="caution">
    <text evidence="2">The sequence shown here is derived from an EMBL/GenBank/DDBJ whole genome shotgun (WGS) entry which is preliminary data.</text>
</comment>
<organism evidence="2 3">
    <name type="scientific">Rhodopseudomonas palustris</name>
    <dbReference type="NCBI Taxonomy" id="1076"/>
    <lineage>
        <taxon>Bacteria</taxon>
        <taxon>Pseudomonadati</taxon>
        <taxon>Pseudomonadota</taxon>
        <taxon>Alphaproteobacteria</taxon>
        <taxon>Hyphomicrobiales</taxon>
        <taxon>Nitrobacteraceae</taxon>
        <taxon>Rhodopseudomonas</taxon>
    </lineage>
</organism>
<name>A0A933RZR9_RHOPL</name>
<evidence type="ECO:0000313" key="2">
    <source>
        <dbReference type="EMBL" id="MBI5131184.1"/>
    </source>
</evidence>
<dbReference type="Gene3D" id="3.40.50.1010">
    <property type="entry name" value="5'-nuclease"/>
    <property type="match status" value="1"/>
</dbReference>
<dbReference type="InterPro" id="IPR002716">
    <property type="entry name" value="PIN_dom"/>
</dbReference>
<gene>
    <name evidence="2" type="ORF">HZA66_17215</name>
</gene>
<accession>A0A933RZR9</accession>
<dbReference type="SUPFAM" id="SSF88723">
    <property type="entry name" value="PIN domain-like"/>
    <property type="match status" value="1"/>
</dbReference>
<proteinExistence type="predicted"/>
<sequence>MQQSSNLVVYDASAVLAVLLKESGHQALQDVDVLVLLSAVNLAEVRSRLWDKGLSGGALDEMLARIEMSIVAFDAEQARLAAELRPATRAFGLSLGDRACLALGVLKNAAVYTADRVWAELKLPIEVRVIR</sequence>
<dbReference type="EMBL" id="JACRJB010000052">
    <property type="protein sequence ID" value="MBI5131184.1"/>
    <property type="molecule type" value="Genomic_DNA"/>
</dbReference>
<reference evidence="2" key="1">
    <citation type="submission" date="2020-07" db="EMBL/GenBank/DDBJ databases">
        <title>Huge and variable diversity of episymbiotic CPR bacteria and DPANN archaea in groundwater ecosystems.</title>
        <authorList>
            <person name="He C.Y."/>
            <person name="Keren R."/>
            <person name="Whittaker M."/>
            <person name="Farag I.F."/>
            <person name="Doudna J."/>
            <person name="Cate J.H.D."/>
            <person name="Banfield J.F."/>
        </authorList>
    </citation>
    <scope>NUCLEOTIDE SEQUENCE</scope>
    <source>
        <strain evidence="2">NC_groundwater_1818_Pr3_B-0.1um_66_35</strain>
    </source>
</reference>
<dbReference type="Proteomes" id="UP000782519">
    <property type="component" value="Unassembled WGS sequence"/>
</dbReference>